<keyword evidence="1" id="KW-1133">Transmembrane helix</keyword>
<dbReference type="InterPro" id="IPR036047">
    <property type="entry name" value="F-box-like_dom_sf"/>
</dbReference>
<dbReference type="Pfam" id="PF00646">
    <property type="entry name" value="F-box"/>
    <property type="match status" value="1"/>
</dbReference>
<sequence length="352" mass="41146">MKKLKQIVSADKLTISRRSIQPSTVERQYTELIPVDLLIDILLRVPSKSIAWCRCVSKSWANILRLPYFTKLFLRKSLNHPQLLFNFVDDGKLYFFSAPQTQNTVAYSSLVATRYHTLTLKGFSETRYLLQGLVCFQYWRRDYTMTPMVCNPVTGEFITLPEMKATLQVIDGVLYYLAASEVDYMIVCFNVRSEKFSYIKIDDESTTGGACTLINYEGKLGGVEFTDIDRRNLRLWLVEQDHAGKYKWSSNIYELPLSLANFYIVGMTGASDIVLSPLELLIVYLWRMKNMKNIEREKPHHLLDPFYVFYYNVERKALTRVEIQGFQKFKRLRPGVYTFQDYLEDVKLMECL</sequence>
<organism evidence="3">
    <name type="scientific">Brassica oleracea</name>
    <name type="common">Wild cabbage</name>
    <dbReference type="NCBI Taxonomy" id="3712"/>
    <lineage>
        <taxon>Eukaryota</taxon>
        <taxon>Viridiplantae</taxon>
        <taxon>Streptophyta</taxon>
        <taxon>Embryophyta</taxon>
        <taxon>Tracheophyta</taxon>
        <taxon>Spermatophyta</taxon>
        <taxon>Magnoliopsida</taxon>
        <taxon>eudicotyledons</taxon>
        <taxon>Gunneridae</taxon>
        <taxon>Pentapetalae</taxon>
        <taxon>rosids</taxon>
        <taxon>malvids</taxon>
        <taxon>Brassicales</taxon>
        <taxon>Brassicaceae</taxon>
        <taxon>Brassiceae</taxon>
        <taxon>Brassica</taxon>
    </lineage>
</organism>
<name>A0A3P6C6R4_BRAOL</name>
<dbReference type="Gene3D" id="1.20.1280.50">
    <property type="match status" value="1"/>
</dbReference>
<evidence type="ECO:0000256" key="1">
    <source>
        <dbReference type="SAM" id="Phobius"/>
    </source>
</evidence>
<accession>A0A3P6C6R4</accession>
<dbReference type="EMBL" id="LR031873">
    <property type="protein sequence ID" value="VDD09988.1"/>
    <property type="molecule type" value="Genomic_DNA"/>
</dbReference>
<reference evidence="3" key="1">
    <citation type="submission" date="2018-11" db="EMBL/GenBank/DDBJ databases">
        <authorList>
            <consortium name="Genoscope - CEA"/>
            <person name="William W."/>
        </authorList>
    </citation>
    <scope>NUCLEOTIDE SEQUENCE</scope>
</reference>
<dbReference type="Pfam" id="PF08268">
    <property type="entry name" value="FBA_3"/>
    <property type="match status" value="2"/>
</dbReference>
<feature type="transmembrane region" description="Helical" evidence="1">
    <location>
        <begin position="262"/>
        <end position="286"/>
    </location>
</feature>
<dbReference type="SUPFAM" id="SSF81383">
    <property type="entry name" value="F-box domain"/>
    <property type="match status" value="1"/>
</dbReference>
<feature type="domain" description="F-box" evidence="2">
    <location>
        <begin position="33"/>
        <end position="73"/>
    </location>
</feature>
<dbReference type="InterPro" id="IPR017451">
    <property type="entry name" value="F-box-assoc_interact_dom"/>
</dbReference>
<dbReference type="SMART" id="SM00256">
    <property type="entry name" value="FBOX"/>
    <property type="match status" value="1"/>
</dbReference>
<dbReference type="PANTHER" id="PTHR31111:SF39">
    <property type="entry name" value="F-BOX DOMAIN-CONTAINING PROTEIN"/>
    <property type="match status" value="1"/>
</dbReference>
<dbReference type="InterPro" id="IPR001810">
    <property type="entry name" value="F-box_dom"/>
</dbReference>
<keyword evidence="1" id="KW-0812">Transmembrane</keyword>
<gene>
    <name evidence="3" type="ORF">BOLC4T25428H</name>
</gene>
<proteinExistence type="predicted"/>
<protein>
    <recommendedName>
        <fullName evidence="2">F-box domain-containing protein</fullName>
    </recommendedName>
</protein>
<keyword evidence="1" id="KW-0472">Membrane</keyword>
<dbReference type="AlphaFoldDB" id="A0A3P6C6R4"/>
<dbReference type="InterPro" id="IPR013187">
    <property type="entry name" value="F-box-assoc_dom_typ3"/>
</dbReference>
<dbReference type="NCBIfam" id="TIGR01640">
    <property type="entry name" value="F_box_assoc_1"/>
    <property type="match status" value="1"/>
</dbReference>
<evidence type="ECO:0000313" key="3">
    <source>
        <dbReference type="EMBL" id="VDD09988.1"/>
    </source>
</evidence>
<dbReference type="PANTHER" id="PTHR31111">
    <property type="entry name" value="BNAA05G37150D PROTEIN-RELATED"/>
    <property type="match status" value="1"/>
</dbReference>
<evidence type="ECO:0000259" key="2">
    <source>
        <dbReference type="SMART" id="SM00256"/>
    </source>
</evidence>